<organism evidence="6 7">
    <name type="scientific">Perkinsus olseni</name>
    <name type="common">Perkinsus atlanticus</name>
    <dbReference type="NCBI Taxonomy" id="32597"/>
    <lineage>
        <taxon>Eukaryota</taxon>
        <taxon>Sar</taxon>
        <taxon>Alveolata</taxon>
        <taxon>Perkinsozoa</taxon>
        <taxon>Perkinsea</taxon>
        <taxon>Perkinsida</taxon>
        <taxon>Perkinsidae</taxon>
        <taxon>Perkinsus</taxon>
    </lineage>
</organism>
<dbReference type="OrthoDB" id="16262at2759"/>
<dbReference type="PANTHER" id="PTHR42818:SF1">
    <property type="entry name" value="SULFOPYRUVATE DECARBOXYLASE"/>
    <property type="match status" value="1"/>
</dbReference>
<dbReference type="NCBIfam" id="TIGR03297">
    <property type="entry name" value="Ppyr-DeCO2ase"/>
    <property type="match status" value="1"/>
</dbReference>
<gene>
    <name evidence="6" type="ORF">FOZ60_000370</name>
</gene>
<reference evidence="6 7" key="1">
    <citation type="submission" date="2020-04" db="EMBL/GenBank/DDBJ databases">
        <title>Perkinsus olseni comparative genomics.</title>
        <authorList>
            <person name="Bogema D.R."/>
        </authorList>
    </citation>
    <scope>NUCLEOTIDE SEQUENCE [LARGE SCALE GENOMIC DNA]</scope>
    <source>
        <strain evidence="6">00978-12</strain>
    </source>
</reference>
<dbReference type="InterPro" id="IPR051818">
    <property type="entry name" value="TPP_dependent_decarboxylase"/>
</dbReference>
<dbReference type="EMBL" id="JABANP010000102">
    <property type="protein sequence ID" value="KAF4690302.1"/>
    <property type="molecule type" value="Genomic_DNA"/>
</dbReference>
<keyword evidence="2" id="KW-0786">Thiamine pyrophosphate</keyword>
<evidence type="ECO:0008006" key="8">
    <source>
        <dbReference type="Google" id="ProtNLM"/>
    </source>
</evidence>
<feature type="domain" description="Thiamine pyrophosphate enzyme TPP-binding" evidence="4">
    <location>
        <begin position="265"/>
        <end position="379"/>
    </location>
</feature>
<dbReference type="Proteomes" id="UP000541610">
    <property type="component" value="Unassembled WGS sequence"/>
</dbReference>
<proteinExistence type="predicted"/>
<dbReference type="InterPro" id="IPR011766">
    <property type="entry name" value="TPP_enzyme_TPP-bd"/>
</dbReference>
<evidence type="ECO:0000313" key="6">
    <source>
        <dbReference type="EMBL" id="KAF4690302.1"/>
    </source>
</evidence>
<protein>
    <recommendedName>
        <fullName evidence="8">Phosphonopyruvate decarboxylase</fullName>
    </recommendedName>
</protein>
<dbReference type="InterPro" id="IPR029061">
    <property type="entry name" value="THDP-binding"/>
</dbReference>
<dbReference type="InterPro" id="IPR012001">
    <property type="entry name" value="Thiamin_PyroP_enz_TPP-bd_dom"/>
</dbReference>
<dbReference type="Pfam" id="PF02775">
    <property type="entry name" value="TPP_enzyme_C"/>
    <property type="match status" value="1"/>
</dbReference>
<dbReference type="FunFam" id="3.40.50.970:FF:000100">
    <property type="entry name" value="Putative phosphonopyruvate decarboxylase"/>
    <property type="match status" value="1"/>
</dbReference>
<dbReference type="Gene3D" id="3.40.50.970">
    <property type="match status" value="2"/>
</dbReference>
<accession>A0A7J6P2I6</accession>
<dbReference type="PANTHER" id="PTHR42818">
    <property type="entry name" value="SULFOPYRUVATE DECARBOXYLASE SUBUNIT ALPHA"/>
    <property type="match status" value="1"/>
</dbReference>
<dbReference type="CDD" id="cd07035">
    <property type="entry name" value="TPP_PYR_POX_like"/>
    <property type="match status" value="1"/>
</dbReference>
<dbReference type="GO" id="GO:0033980">
    <property type="term" value="F:phosphonopyruvate decarboxylase activity"/>
    <property type="evidence" value="ECO:0007669"/>
    <property type="project" value="InterPro"/>
</dbReference>
<evidence type="ECO:0000256" key="2">
    <source>
        <dbReference type="ARBA" id="ARBA00023052"/>
    </source>
</evidence>
<dbReference type="AlphaFoldDB" id="A0A7J6P2I6"/>
<evidence type="ECO:0000259" key="4">
    <source>
        <dbReference type="Pfam" id="PF02775"/>
    </source>
</evidence>
<dbReference type="SUPFAM" id="SSF52518">
    <property type="entry name" value="Thiamin diphosphate-binding fold (THDP-binding)"/>
    <property type="match status" value="2"/>
</dbReference>
<name>A0A7J6P2I6_PEROL</name>
<dbReference type="GO" id="GO:0032923">
    <property type="term" value="P:organic phosphonate biosynthetic process"/>
    <property type="evidence" value="ECO:0007669"/>
    <property type="project" value="InterPro"/>
</dbReference>
<evidence type="ECO:0000259" key="5">
    <source>
        <dbReference type="Pfam" id="PF02776"/>
    </source>
</evidence>
<dbReference type="Pfam" id="PF02776">
    <property type="entry name" value="TPP_enzyme_N"/>
    <property type="match status" value="1"/>
</dbReference>
<evidence type="ECO:0000313" key="7">
    <source>
        <dbReference type="Proteomes" id="UP000541610"/>
    </source>
</evidence>
<dbReference type="GO" id="GO:0030976">
    <property type="term" value="F:thiamine pyrophosphate binding"/>
    <property type="evidence" value="ECO:0007669"/>
    <property type="project" value="InterPro"/>
</dbReference>
<keyword evidence="3" id="KW-0456">Lyase</keyword>
<evidence type="ECO:0000256" key="3">
    <source>
        <dbReference type="ARBA" id="ARBA00023239"/>
    </source>
</evidence>
<comment type="caution">
    <text evidence="6">The sequence shown here is derived from an EMBL/GenBank/DDBJ whole genome shotgun (WGS) entry which is preliminary data.</text>
</comment>
<keyword evidence="1" id="KW-0210">Decarboxylase</keyword>
<dbReference type="InterPro" id="IPR017684">
    <property type="entry name" value="Phosphono-pyrv_decarboxylase"/>
</dbReference>
<feature type="domain" description="Thiamine pyrophosphate enzyme N-terminal TPP-binding" evidence="5">
    <location>
        <begin position="43"/>
        <end position="145"/>
    </location>
</feature>
<evidence type="ECO:0000256" key="1">
    <source>
        <dbReference type="ARBA" id="ARBA00022793"/>
    </source>
</evidence>
<sequence length="458" mass="48838">MLSPSRSVLGPAALKSFQNLGKAAFSTHGTRSVNVADFYNKARACGVGYFTGVPDSLLKDFCAYVTDHAKSDEHVIAVNEGSAIGLAAGYHLATGKLPIVYTQNSGYGNMVNPLLSLAHPGVYGIPMLVLVGWRGEPGVKDEPQHKIMGKLQAGIIQAMDLACTELPTDNTEALEALEAAAAQSMESKSPHLLLVRKDTFSRYALETAVDYDHTLPMTRENAIRVVLKSGGDQATYVGTTGYLSRELFEIRANEYGGDHSHDFLCVGNMGHAGSIAEGLATHMPSDSPVVCMDGDGALLMHMGSMATNKAKNLIHVLVNNGMHESVGGQPTAAAGLNLCGIARDAGYPTAIRVRTEEELSAAVSNAVAHPRAGPVFIEVLVKPGVRSDLGRPTTTPQENKEYVHCSAADVRFGCASAFTLQYHGTHEHMYAELFPFVYRVLAPDLVALPAYEVCPALN</sequence>